<accession>A0ABQ9ACI2</accession>
<gene>
    <name evidence="1" type="ORF">OIU77_008901</name>
</gene>
<sequence length="75" mass="8587">MEETASGDNCQNLCEKANEDVRVCDDYMWILPEILQCTSNLEVFVLILDEDAYDWNWRAPHSAAVFVIMSSGDRV</sequence>
<comment type="caution">
    <text evidence="1">The sequence shown here is derived from an EMBL/GenBank/DDBJ whole genome shotgun (WGS) entry which is preliminary data.</text>
</comment>
<name>A0ABQ9ACI2_9ROSI</name>
<organism evidence="1 2">
    <name type="scientific">Salix suchowensis</name>
    <dbReference type="NCBI Taxonomy" id="1278906"/>
    <lineage>
        <taxon>Eukaryota</taxon>
        <taxon>Viridiplantae</taxon>
        <taxon>Streptophyta</taxon>
        <taxon>Embryophyta</taxon>
        <taxon>Tracheophyta</taxon>
        <taxon>Spermatophyta</taxon>
        <taxon>Magnoliopsida</taxon>
        <taxon>eudicotyledons</taxon>
        <taxon>Gunneridae</taxon>
        <taxon>Pentapetalae</taxon>
        <taxon>rosids</taxon>
        <taxon>fabids</taxon>
        <taxon>Malpighiales</taxon>
        <taxon>Salicaceae</taxon>
        <taxon>Saliceae</taxon>
        <taxon>Salix</taxon>
    </lineage>
</organism>
<evidence type="ECO:0000313" key="1">
    <source>
        <dbReference type="EMBL" id="KAJ6332938.1"/>
    </source>
</evidence>
<protein>
    <submittedName>
        <fullName evidence="1">Uncharacterized protein</fullName>
    </submittedName>
</protein>
<proteinExistence type="predicted"/>
<dbReference type="Proteomes" id="UP001141253">
    <property type="component" value="Chromosome 11"/>
</dbReference>
<keyword evidence="2" id="KW-1185">Reference proteome</keyword>
<dbReference type="EMBL" id="JAPFFI010000021">
    <property type="protein sequence ID" value="KAJ6332938.1"/>
    <property type="molecule type" value="Genomic_DNA"/>
</dbReference>
<evidence type="ECO:0000313" key="2">
    <source>
        <dbReference type="Proteomes" id="UP001141253"/>
    </source>
</evidence>
<reference evidence="1" key="1">
    <citation type="submission" date="2022-10" db="EMBL/GenBank/DDBJ databases">
        <authorList>
            <person name="Hyden B.L."/>
            <person name="Feng K."/>
            <person name="Yates T."/>
            <person name="Jawdy S."/>
            <person name="Smart L.B."/>
            <person name="Muchero W."/>
        </authorList>
    </citation>
    <scope>NUCLEOTIDE SEQUENCE</scope>
    <source>
        <tissue evidence="1">Shoot tip</tissue>
    </source>
</reference>
<reference evidence="1" key="2">
    <citation type="journal article" date="2023" name="Int. J. Mol. Sci.">
        <title>De Novo Assembly and Annotation of 11 Diverse Shrub Willow (Salix) Genomes Reveals Novel Gene Organization in Sex-Linked Regions.</title>
        <authorList>
            <person name="Hyden B."/>
            <person name="Feng K."/>
            <person name="Yates T.B."/>
            <person name="Jawdy S."/>
            <person name="Cereghino C."/>
            <person name="Smart L.B."/>
            <person name="Muchero W."/>
        </authorList>
    </citation>
    <scope>NUCLEOTIDE SEQUENCE</scope>
    <source>
        <tissue evidence="1">Shoot tip</tissue>
    </source>
</reference>